<dbReference type="Gene3D" id="3.40.50.300">
    <property type="entry name" value="P-loop containing nucleotide triphosphate hydrolases"/>
    <property type="match status" value="1"/>
</dbReference>
<evidence type="ECO:0000313" key="4">
    <source>
        <dbReference type="EMBL" id="ENN81947.1"/>
    </source>
</evidence>
<evidence type="ECO:0000313" key="5">
    <source>
        <dbReference type="EnsemblMetazoa" id="XP_019772665.1"/>
    </source>
</evidence>
<dbReference type="GO" id="GO:0005525">
    <property type="term" value="F:GTP binding"/>
    <property type="evidence" value="ECO:0007669"/>
    <property type="project" value="InterPro"/>
</dbReference>
<dbReference type="Pfam" id="PF01926">
    <property type="entry name" value="MMR_HSR1"/>
    <property type="match status" value="1"/>
</dbReference>
<accession>N6UT70</accession>
<sequence>MYLVKPMAKSLLRQSYCRFPARVHCARHFQNQATESAEENSHLFDLLKKYEYRLLYSSILEQHRIRYGYHQQRAFIKKTEMADFKLKTAIRSLRPLPVSLKYFTDYNLDDIEKSAAEEAESEIVEEADSLTNFPYKVNATVEDEGFVDEPKKPDPHSIKKQIEARKEALDNDKENWMTHYENYEDDLEEHNERLLFGDGDDWKVNYGTPDPRCAISNVPCGGCGAYLHCQDSSIPGYIPSEIFKNSFKRHAGAPLSSLLCQRCHFLKEYNIALQVRVSPDDYPKILQNIAFNSGLALLMVDLTDFPCSIWPGIADILGPKASIVVVGNKVDLLPKDDYDHLKKIKEAMFNSVKLHGFGTANIKSIELISAKTGFGVERLIDSLLRVWKWRGDVYIIGCTNVGKSSLFNLLLQSDFCKIQAADLIQRSTTSPWPGTTLNLLKFPITRFGGHRMFARRKRLEMLQKIEKQELKLNREMLSKENVPSYATLIGRVERSQQPRPSKDEIPDNFSVGGTRNVSGITCMGINEELPEFVHGKWCYDTPGVMHPDQILHLLTTEELVRTLPKELIRPETFCVKPGSSLFIAGLARLDYVNGRNSVRLTVFRANTLPITICKTTEADRLYEELLGTELLAVPILKSDRKEKWPGLELAKSFKVFGKCEDLSSYDVVLSSAGWVAINCNFDNYEFSAWTPEKRGVHLRDALLPKAVTMRGRRVRDSVAYGQHKLII</sequence>
<evidence type="ECO:0000259" key="3">
    <source>
        <dbReference type="Pfam" id="PF21516"/>
    </source>
</evidence>
<dbReference type="PANTHER" id="PTHR46406:SF1">
    <property type="entry name" value="NITRIC OXIDE-ASSOCIATED PROTEIN 1"/>
    <property type="match status" value="1"/>
</dbReference>
<proteinExistence type="predicted"/>
<dbReference type="PANTHER" id="PTHR46406">
    <property type="entry name" value="NITRIC OXIDE-ASSOCIATED PROTEIN 1"/>
    <property type="match status" value="1"/>
</dbReference>
<organism evidence="4">
    <name type="scientific">Dendroctonus ponderosae</name>
    <name type="common">Mountain pine beetle</name>
    <dbReference type="NCBI Taxonomy" id="77166"/>
    <lineage>
        <taxon>Eukaryota</taxon>
        <taxon>Metazoa</taxon>
        <taxon>Ecdysozoa</taxon>
        <taxon>Arthropoda</taxon>
        <taxon>Hexapoda</taxon>
        <taxon>Insecta</taxon>
        <taxon>Pterygota</taxon>
        <taxon>Neoptera</taxon>
        <taxon>Endopterygota</taxon>
        <taxon>Coleoptera</taxon>
        <taxon>Polyphaga</taxon>
        <taxon>Cucujiformia</taxon>
        <taxon>Curculionidae</taxon>
        <taxon>Scolytinae</taxon>
        <taxon>Dendroctonus</taxon>
    </lineage>
</organism>
<keyword evidence="1" id="KW-0175">Coiled coil</keyword>
<feature type="coiled-coil region" evidence="1">
    <location>
        <begin position="166"/>
        <end position="193"/>
    </location>
</feature>
<evidence type="ECO:0000259" key="2">
    <source>
        <dbReference type="Pfam" id="PF01926"/>
    </source>
</evidence>
<dbReference type="InterPro" id="IPR052807">
    <property type="entry name" value="Mito_transl_resp_regulator"/>
</dbReference>
<dbReference type="InterPro" id="IPR006073">
    <property type="entry name" value="GTP-bd"/>
</dbReference>
<dbReference type="KEGG" id="dpa:109546223"/>
<protein>
    <submittedName>
        <fullName evidence="4 5">Uncharacterized protein</fullName>
    </submittedName>
</protein>
<feature type="domain" description="NOA1/YqeH-like C-terminal" evidence="3">
    <location>
        <begin position="600"/>
        <end position="702"/>
    </location>
</feature>
<evidence type="ECO:0000256" key="1">
    <source>
        <dbReference type="SAM" id="Coils"/>
    </source>
</evidence>
<dbReference type="EMBL" id="KB739998">
    <property type="protein sequence ID" value="ENN81947.1"/>
    <property type="molecule type" value="Genomic_DNA"/>
</dbReference>
<dbReference type="InterPro" id="IPR048422">
    <property type="entry name" value="NOA1/YqeH-like_C"/>
</dbReference>
<gene>
    <name evidence="5" type="primary">109546223</name>
    <name evidence="4" type="ORF">YQE_01658</name>
</gene>
<reference evidence="4 6" key="1">
    <citation type="journal article" date="2013" name="Genome Biol.">
        <title>Draft genome of the mountain pine beetle, Dendroctonus ponderosae Hopkins, a major forest pest.</title>
        <authorList>
            <person name="Keeling C.I."/>
            <person name="Yuen M.M."/>
            <person name="Liao N.Y."/>
            <person name="Docking T.R."/>
            <person name="Chan S.K."/>
            <person name="Taylor G.A."/>
            <person name="Palmquist D.L."/>
            <person name="Jackman S.D."/>
            <person name="Nguyen A."/>
            <person name="Li M."/>
            <person name="Henderson H."/>
            <person name="Janes J.K."/>
            <person name="Zhao Y."/>
            <person name="Pandoh P."/>
            <person name="Moore R."/>
            <person name="Sperling F.A."/>
            <person name="Huber D.P."/>
            <person name="Birol I."/>
            <person name="Jones S.J."/>
            <person name="Bohlmann J."/>
        </authorList>
    </citation>
    <scope>NUCLEOTIDE SEQUENCE</scope>
</reference>
<dbReference type="OMA" id="LGCTNVG"/>
<dbReference type="HOGENOM" id="CLU_014195_1_0_1"/>
<dbReference type="Proteomes" id="UP000019118">
    <property type="component" value="Unassembled WGS sequence"/>
</dbReference>
<feature type="non-terminal residue" evidence="4">
    <location>
        <position position="1"/>
    </location>
</feature>
<dbReference type="OrthoDB" id="1696305at2759"/>
<dbReference type="AlphaFoldDB" id="N6UT70"/>
<dbReference type="EnsemblMetazoa" id="XM_019917106.1">
    <property type="protein sequence ID" value="XP_019772665.1"/>
    <property type="gene ID" value="LOC109546223"/>
</dbReference>
<dbReference type="Pfam" id="PF21516">
    <property type="entry name" value="YqeH-like_C"/>
    <property type="match status" value="1"/>
</dbReference>
<keyword evidence="6" id="KW-1185">Reference proteome</keyword>
<reference evidence="5" key="2">
    <citation type="submission" date="2024-08" db="UniProtKB">
        <authorList>
            <consortium name="EnsemblMetazoa"/>
        </authorList>
    </citation>
    <scope>IDENTIFICATION</scope>
</reference>
<name>N6UT70_DENPD</name>
<evidence type="ECO:0000313" key="6">
    <source>
        <dbReference type="Proteomes" id="UP000019118"/>
    </source>
</evidence>
<dbReference type="CDD" id="cd01855">
    <property type="entry name" value="YqeH"/>
    <property type="match status" value="1"/>
</dbReference>
<dbReference type="InterPro" id="IPR027417">
    <property type="entry name" value="P-loop_NTPase"/>
</dbReference>
<feature type="domain" description="G" evidence="2">
    <location>
        <begin position="393"/>
        <end position="445"/>
    </location>
</feature>
<dbReference type="SUPFAM" id="SSF52540">
    <property type="entry name" value="P-loop containing nucleoside triphosphate hydrolases"/>
    <property type="match status" value="1"/>
</dbReference>